<protein>
    <recommendedName>
        <fullName evidence="5">Protein kinase domain-containing protein</fullName>
    </recommendedName>
</protein>
<evidence type="ECO:0000259" key="5">
    <source>
        <dbReference type="PROSITE" id="PS50011"/>
    </source>
</evidence>
<dbReference type="PROSITE" id="PS50011">
    <property type="entry name" value="PROTEIN_KINASE_DOM"/>
    <property type="match status" value="1"/>
</dbReference>
<sequence length="675" mass="75592">MALSSIGICPSLDGAEFAYGSLNLSTRLSRPCPMQLIGRYSNSALRKCTGVKCALSRKDVTTPVGSEGSAHGTLSVFTEEESGHVVRFKISDFIILDRVSIGLGGRADEVVFEAIVKDAISPLCNSRVVLRRLTSAQAQRRGKRAIEVLKKLVRRRLMYHSYSMQVHGYISSATSSGRSSFTLVHGYHGSFSLRHWLQQSDWLPTLEATLALDEESVRRVGDDKIGGPAVSRQLRLIRILMRDLLIGVNYLHSHGLAHTELRLENVHISPVDRHIKVGILGNAADFYEDGSNGSTADNNIKRREMMIAFDMRCVGFMMAKMVMRELMDPLVFTKFKSFLTKGNDPSCLREFLLQILNKNSSSGNAGLQILDRNWGAGWNLLSLLLATKPSQRISCLDALRHPFLCGPRWKVVPSMDIIRWGLGSTAVRISEEYIYGRPQRQRLAHFIELLEMLNPHSRPRNLLEFLPGKWRLLYCTGRHIGLTLRQPPTRVLVGDVYLTISRTSKLNTALSFASDIDFTVMIGQNWPHDKTGVNGKMQVNSSFRLTAGRRLYLKEENTTRHFSWNPNTHDSLAQKLSGKKWKKAIPFEEFPTSLPVAKLVSSDIEVTLDLGDPLNKDVSVAGNVVQEVRIQVPPEMFDMTKLVCGTYVDSRLLVLRGVNGSALLFTRSCDDVNLR</sequence>
<name>A0AA88D7E9_FICCA</name>
<keyword evidence="3" id="KW-0934">Plastid</keyword>
<dbReference type="Pfam" id="PF00069">
    <property type="entry name" value="Pkinase"/>
    <property type="match status" value="1"/>
</dbReference>
<dbReference type="AlphaFoldDB" id="A0AA88D7E9"/>
<keyword evidence="4" id="KW-0809">Transit peptide</keyword>
<accession>A0AA88D7E9</accession>
<dbReference type="GO" id="GO:0006970">
    <property type="term" value="P:response to osmotic stress"/>
    <property type="evidence" value="ECO:0007669"/>
    <property type="project" value="EnsemblPlants"/>
</dbReference>
<keyword evidence="7" id="KW-1185">Reference proteome</keyword>
<organism evidence="6 7">
    <name type="scientific">Ficus carica</name>
    <name type="common">Common fig</name>
    <dbReference type="NCBI Taxonomy" id="3494"/>
    <lineage>
        <taxon>Eukaryota</taxon>
        <taxon>Viridiplantae</taxon>
        <taxon>Streptophyta</taxon>
        <taxon>Embryophyta</taxon>
        <taxon>Tracheophyta</taxon>
        <taxon>Spermatophyta</taxon>
        <taxon>Magnoliopsida</taxon>
        <taxon>eudicotyledons</taxon>
        <taxon>Gunneridae</taxon>
        <taxon>Pentapetalae</taxon>
        <taxon>rosids</taxon>
        <taxon>fabids</taxon>
        <taxon>Rosales</taxon>
        <taxon>Moraceae</taxon>
        <taxon>Ficeae</taxon>
        <taxon>Ficus</taxon>
    </lineage>
</organism>
<dbReference type="Gene3D" id="1.10.510.10">
    <property type="entry name" value="Transferase(Phosphotransferase) domain 1"/>
    <property type="match status" value="1"/>
</dbReference>
<evidence type="ECO:0000256" key="1">
    <source>
        <dbReference type="ARBA" id="ARBA00004474"/>
    </source>
</evidence>
<dbReference type="SMART" id="SM00220">
    <property type="entry name" value="S_TKc"/>
    <property type="match status" value="1"/>
</dbReference>
<comment type="subcellular location">
    <subcellularLocation>
        <location evidence="1">Plastid</location>
    </subcellularLocation>
</comment>
<feature type="domain" description="Protein kinase" evidence="5">
    <location>
        <begin position="93"/>
        <end position="404"/>
    </location>
</feature>
<dbReference type="Pfam" id="PF04755">
    <property type="entry name" value="PAP_fibrillin"/>
    <property type="match status" value="1"/>
</dbReference>
<dbReference type="GO" id="GO:0004672">
    <property type="term" value="F:protein kinase activity"/>
    <property type="evidence" value="ECO:0007669"/>
    <property type="project" value="InterPro"/>
</dbReference>
<evidence type="ECO:0000256" key="4">
    <source>
        <dbReference type="ARBA" id="ARBA00022946"/>
    </source>
</evidence>
<dbReference type="PANTHER" id="PTHR46699">
    <property type="entry name" value="SERINE/THREONINE-PROTEIN KINASE STN8, CHLOROPLASTIC-RELATED"/>
    <property type="match status" value="1"/>
</dbReference>
<dbReference type="PANTHER" id="PTHR46699:SF6">
    <property type="entry name" value="PLASTID-LIPID-ASSOCIATED PROTEIN 14, CHLOROPLASTIC-RELATED"/>
    <property type="match status" value="1"/>
</dbReference>
<dbReference type="GO" id="GO:0005524">
    <property type="term" value="F:ATP binding"/>
    <property type="evidence" value="ECO:0007669"/>
    <property type="project" value="InterPro"/>
</dbReference>
<evidence type="ECO:0000256" key="2">
    <source>
        <dbReference type="ARBA" id="ARBA00005845"/>
    </source>
</evidence>
<dbReference type="InterPro" id="IPR011009">
    <property type="entry name" value="Kinase-like_dom_sf"/>
</dbReference>
<reference evidence="6" key="1">
    <citation type="submission" date="2023-07" db="EMBL/GenBank/DDBJ databases">
        <title>draft genome sequence of fig (Ficus carica).</title>
        <authorList>
            <person name="Takahashi T."/>
            <person name="Nishimura K."/>
        </authorList>
    </citation>
    <scope>NUCLEOTIDE SEQUENCE</scope>
</reference>
<evidence type="ECO:0000313" key="7">
    <source>
        <dbReference type="Proteomes" id="UP001187192"/>
    </source>
</evidence>
<dbReference type="GO" id="GO:0009507">
    <property type="term" value="C:chloroplast"/>
    <property type="evidence" value="ECO:0007669"/>
    <property type="project" value="EnsemblPlants"/>
</dbReference>
<evidence type="ECO:0000313" key="6">
    <source>
        <dbReference type="EMBL" id="GMN44412.1"/>
    </source>
</evidence>
<dbReference type="Proteomes" id="UP001187192">
    <property type="component" value="Unassembled WGS sequence"/>
</dbReference>
<dbReference type="InterPro" id="IPR000719">
    <property type="entry name" value="Prot_kinase_dom"/>
</dbReference>
<gene>
    <name evidence="6" type="ORF">TIFTF001_013603</name>
</gene>
<dbReference type="Gramene" id="FCD_00009801-RA">
    <property type="protein sequence ID" value="FCD_00009801-RA:cds"/>
    <property type="gene ID" value="FCD_00009801"/>
</dbReference>
<dbReference type="SUPFAM" id="SSF56112">
    <property type="entry name" value="Protein kinase-like (PK-like)"/>
    <property type="match status" value="1"/>
</dbReference>
<comment type="similarity">
    <text evidence="2">Belongs to the PAP/fibrillin family.</text>
</comment>
<comment type="caution">
    <text evidence="6">The sequence shown here is derived from an EMBL/GenBank/DDBJ whole genome shotgun (WGS) entry which is preliminary data.</text>
</comment>
<evidence type="ECO:0000256" key="3">
    <source>
        <dbReference type="ARBA" id="ARBA00022640"/>
    </source>
</evidence>
<dbReference type="FunFam" id="1.10.510.10:FF:000471">
    <property type="entry name" value="OBP3-responsive gene 1"/>
    <property type="match status" value="1"/>
</dbReference>
<proteinExistence type="inferred from homology"/>
<dbReference type="EMBL" id="BTGU01000018">
    <property type="protein sequence ID" value="GMN44412.1"/>
    <property type="molecule type" value="Genomic_DNA"/>
</dbReference>
<dbReference type="InterPro" id="IPR006843">
    <property type="entry name" value="PAP/fibrillin_dom"/>
</dbReference>